<dbReference type="EMBL" id="NAAC01000018">
    <property type="protein sequence ID" value="RDJ09044.1"/>
    <property type="molecule type" value="Genomic_DNA"/>
</dbReference>
<evidence type="ECO:0000256" key="4">
    <source>
        <dbReference type="ARBA" id="ARBA00022989"/>
    </source>
</evidence>
<dbReference type="RefSeq" id="WP_114714612.1">
    <property type="nucleotide sequence ID" value="NZ_KZ857261.1"/>
</dbReference>
<dbReference type="AlphaFoldDB" id="A0A370KLJ8"/>
<dbReference type="InterPro" id="IPR001123">
    <property type="entry name" value="LeuE-type"/>
</dbReference>
<evidence type="ECO:0000256" key="5">
    <source>
        <dbReference type="ARBA" id="ARBA00023136"/>
    </source>
</evidence>
<keyword evidence="2" id="KW-1003">Cell membrane</keyword>
<organism evidence="7 8">
    <name type="scientific">Rhizobium grahamii</name>
    <dbReference type="NCBI Taxonomy" id="1120045"/>
    <lineage>
        <taxon>Bacteria</taxon>
        <taxon>Pseudomonadati</taxon>
        <taxon>Pseudomonadota</taxon>
        <taxon>Alphaproteobacteria</taxon>
        <taxon>Hyphomicrobiales</taxon>
        <taxon>Rhizobiaceae</taxon>
        <taxon>Rhizobium/Agrobacterium group</taxon>
        <taxon>Rhizobium</taxon>
    </lineage>
</organism>
<evidence type="ECO:0000256" key="6">
    <source>
        <dbReference type="SAM" id="Phobius"/>
    </source>
</evidence>
<keyword evidence="5 6" id="KW-0472">Membrane</keyword>
<feature type="transmembrane region" description="Helical" evidence="6">
    <location>
        <begin position="151"/>
        <end position="172"/>
    </location>
</feature>
<dbReference type="Pfam" id="PF01810">
    <property type="entry name" value="LysE"/>
    <property type="match status" value="1"/>
</dbReference>
<dbReference type="PIRSF" id="PIRSF006324">
    <property type="entry name" value="LeuE"/>
    <property type="match status" value="1"/>
</dbReference>
<evidence type="ECO:0000313" key="7">
    <source>
        <dbReference type="EMBL" id="RDJ09044.1"/>
    </source>
</evidence>
<feature type="transmembrane region" description="Helical" evidence="6">
    <location>
        <begin position="74"/>
        <end position="91"/>
    </location>
</feature>
<accession>A0A370KLJ8</accession>
<feature type="transmembrane region" description="Helical" evidence="6">
    <location>
        <begin position="111"/>
        <end position="131"/>
    </location>
</feature>
<name>A0A370KLJ8_9HYPH</name>
<dbReference type="GO" id="GO:0015171">
    <property type="term" value="F:amino acid transmembrane transporter activity"/>
    <property type="evidence" value="ECO:0007669"/>
    <property type="project" value="TreeGrafter"/>
</dbReference>
<reference evidence="7 8" key="1">
    <citation type="submission" date="2017-03" db="EMBL/GenBank/DDBJ databases">
        <title>Genome analysis of Rhizobial strains effectives or ineffectives for nitrogen fixation isolated from bean seeds.</title>
        <authorList>
            <person name="Peralta H."/>
            <person name="Aguilar-Vera A."/>
            <person name="Mora Y."/>
            <person name="Vargas-Lagunas C."/>
            <person name="Girard L."/>
            <person name="Mora J."/>
        </authorList>
    </citation>
    <scope>NUCLEOTIDE SEQUENCE [LARGE SCALE GENOMIC DNA]</scope>
    <source>
        <strain evidence="7 8">CCGM3</strain>
    </source>
</reference>
<evidence type="ECO:0000313" key="8">
    <source>
        <dbReference type="Proteomes" id="UP000254939"/>
    </source>
</evidence>
<dbReference type="PANTHER" id="PTHR30086:SF20">
    <property type="entry name" value="ARGININE EXPORTER PROTEIN ARGO-RELATED"/>
    <property type="match status" value="1"/>
</dbReference>
<proteinExistence type="predicted"/>
<sequence>MHIVTLLAFVAVSFVAIATPGPTVLLAMTNGSRYGVRRAIPGMIGAVLSDFVLLGAVAIGLGALLAASEFWFSMLKYVGAAYLAFLGIMMLRSKGGLNAALKPDNEMTGGTAFSIGLKSFMVAVTNPKGYLFFSAFLPQFINPALPQPTQYAVLAVVFASLDFLIMLGYAVFGSQAVRLLKTAGAVWLERACGGAMLALAGSLALYRRATT</sequence>
<dbReference type="GO" id="GO:0005886">
    <property type="term" value="C:plasma membrane"/>
    <property type="evidence" value="ECO:0007669"/>
    <property type="project" value="UniProtKB-SubCell"/>
</dbReference>
<keyword evidence="3 6" id="KW-0812">Transmembrane</keyword>
<protein>
    <submittedName>
        <fullName evidence="7">Amino acid transporter</fullName>
    </submittedName>
</protein>
<keyword evidence="4 6" id="KW-1133">Transmembrane helix</keyword>
<comment type="subcellular location">
    <subcellularLocation>
        <location evidence="1">Cell membrane</location>
        <topology evidence="1">Multi-pass membrane protein</topology>
    </subcellularLocation>
</comment>
<feature type="transmembrane region" description="Helical" evidence="6">
    <location>
        <begin position="42"/>
        <end position="67"/>
    </location>
</feature>
<dbReference type="PANTHER" id="PTHR30086">
    <property type="entry name" value="ARGININE EXPORTER PROTEIN ARGO"/>
    <property type="match status" value="1"/>
</dbReference>
<dbReference type="Proteomes" id="UP000254939">
    <property type="component" value="Unassembled WGS sequence"/>
</dbReference>
<evidence type="ECO:0000256" key="2">
    <source>
        <dbReference type="ARBA" id="ARBA00022475"/>
    </source>
</evidence>
<evidence type="ECO:0000256" key="3">
    <source>
        <dbReference type="ARBA" id="ARBA00022692"/>
    </source>
</evidence>
<evidence type="ECO:0000256" key="1">
    <source>
        <dbReference type="ARBA" id="ARBA00004651"/>
    </source>
</evidence>
<comment type="caution">
    <text evidence="7">The sequence shown here is derived from an EMBL/GenBank/DDBJ whole genome shotgun (WGS) entry which is preliminary data.</text>
</comment>
<dbReference type="OrthoDB" id="9804822at2"/>
<gene>
    <name evidence="7" type="ORF">B5K06_20390</name>
</gene>